<gene>
    <name evidence="3" type="ORF">GCM10023322_10570</name>
</gene>
<evidence type="ECO:0000313" key="3">
    <source>
        <dbReference type="EMBL" id="GAA5179769.1"/>
    </source>
</evidence>
<protein>
    <submittedName>
        <fullName evidence="3">Uncharacterized protein</fullName>
    </submittedName>
</protein>
<keyword evidence="2" id="KW-1133">Transmembrane helix</keyword>
<dbReference type="EMBL" id="BAABJQ010000003">
    <property type="protein sequence ID" value="GAA5179769.1"/>
    <property type="molecule type" value="Genomic_DNA"/>
</dbReference>
<feature type="region of interest" description="Disordered" evidence="1">
    <location>
        <begin position="1"/>
        <end position="39"/>
    </location>
</feature>
<feature type="compositionally biased region" description="Pro residues" evidence="1">
    <location>
        <begin position="25"/>
        <end position="36"/>
    </location>
</feature>
<sequence length="113" mass="11772">MHPQSSPDPPMYQGPPFGPAISAPPYQPVPPGPPRPPGRRAFTIVAVVAAVVLIALGTTLLVGLSTVSGLRHDVVTARNQRDADARRTALGRGPACLTAYRSRSRTAADPSPS</sequence>
<proteinExistence type="predicted"/>
<evidence type="ECO:0000256" key="1">
    <source>
        <dbReference type="SAM" id="MobiDB-lite"/>
    </source>
</evidence>
<evidence type="ECO:0000256" key="2">
    <source>
        <dbReference type="SAM" id="Phobius"/>
    </source>
</evidence>
<keyword evidence="2" id="KW-0812">Transmembrane</keyword>
<name>A0ABP9RM40_9ACTN</name>
<dbReference type="Proteomes" id="UP001501570">
    <property type="component" value="Unassembled WGS sequence"/>
</dbReference>
<evidence type="ECO:0000313" key="4">
    <source>
        <dbReference type="Proteomes" id="UP001501570"/>
    </source>
</evidence>
<comment type="caution">
    <text evidence="3">The sequence shown here is derived from an EMBL/GenBank/DDBJ whole genome shotgun (WGS) entry which is preliminary data.</text>
</comment>
<feature type="transmembrane region" description="Helical" evidence="2">
    <location>
        <begin position="41"/>
        <end position="64"/>
    </location>
</feature>
<keyword evidence="2" id="KW-0472">Membrane</keyword>
<dbReference type="RefSeq" id="WP_345626618.1">
    <property type="nucleotide sequence ID" value="NZ_BAABJQ010000003.1"/>
</dbReference>
<feature type="compositionally biased region" description="Pro residues" evidence="1">
    <location>
        <begin position="1"/>
        <end position="18"/>
    </location>
</feature>
<organism evidence="3 4">
    <name type="scientific">Rugosimonospora acidiphila</name>
    <dbReference type="NCBI Taxonomy" id="556531"/>
    <lineage>
        <taxon>Bacteria</taxon>
        <taxon>Bacillati</taxon>
        <taxon>Actinomycetota</taxon>
        <taxon>Actinomycetes</taxon>
        <taxon>Micromonosporales</taxon>
        <taxon>Micromonosporaceae</taxon>
        <taxon>Rugosimonospora</taxon>
    </lineage>
</organism>
<reference evidence="4" key="1">
    <citation type="journal article" date="2019" name="Int. J. Syst. Evol. Microbiol.">
        <title>The Global Catalogue of Microorganisms (GCM) 10K type strain sequencing project: providing services to taxonomists for standard genome sequencing and annotation.</title>
        <authorList>
            <consortium name="The Broad Institute Genomics Platform"/>
            <consortium name="The Broad Institute Genome Sequencing Center for Infectious Disease"/>
            <person name="Wu L."/>
            <person name="Ma J."/>
        </authorList>
    </citation>
    <scope>NUCLEOTIDE SEQUENCE [LARGE SCALE GENOMIC DNA]</scope>
    <source>
        <strain evidence="4">JCM 18304</strain>
    </source>
</reference>
<keyword evidence="4" id="KW-1185">Reference proteome</keyword>
<accession>A0ABP9RM40</accession>